<keyword evidence="3" id="KW-1185">Reference proteome</keyword>
<comment type="caution">
    <text evidence="2">The sequence shown here is derived from an EMBL/GenBank/DDBJ whole genome shotgun (WGS) entry which is preliminary data.</text>
</comment>
<evidence type="ECO:0000313" key="3">
    <source>
        <dbReference type="Proteomes" id="UP000295710"/>
    </source>
</evidence>
<accession>A0A4R4FGE5</accession>
<feature type="transmembrane region" description="Helical" evidence="1">
    <location>
        <begin position="6"/>
        <end position="24"/>
    </location>
</feature>
<gene>
    <name evidence="2" type="ORF">E1963_04625</name>
</gene>
<dbReference type="RefSeq" id="WP_132275812.1">
    <property type="nucleotide sequence ID" value="NZ_JAOBST010000056.1"/>
</dbReference>
<keyword evidence="1" id="KW-0812">Transmembrane</keyword>
<protein>
    <recommendedName>
        <fullName evidence="4">Holin-like toxin</fullName>
    </recommendedName>
</protein>
<evidence type="ECO:0008006" key="4">
    <source>
        <dbReference type="Google" id="ProtNLM"/>
    </source>
</evidence>
<name>A0A4R4FGE5_9FIRM</name>
<dbReference type="EMBL" id="SMMX01000003">
    <property type="protein sequence ID" value="TDA22685.1"/>
    <property type="molecule type" value="Genomic_DNA"/>
</dbReference>
<reference evidence="2 3" key="1">
    <citation type="journal article" date="2016" name="Nat. Microbiol.">
        <title>The Mouse Intestinal Bacterial Collection (miBC) provides host-specific insight into cultured diversity and functional potential of the gut microbiota.</title>
        <authorList>
            <person name="Lagkouvardos I."/>
            <person name="Pukall R."/>
            <person name="Abt B."/>
            <person name="Foesel B.U."/>
            <person name="Meier-Kolthoff J.P."/>
            <person name="Kumar N."/>
            <person name="Bresciani A."/>
            <person name="Martinez I."/>
            <person name="Just S."/>
            <person name="Ziegler C."/>
            <person name="Brugiroux S."/>
            <person name="Garzetti D."/>
            <person name="Wenning M."/>
            <person name="Bui T.P."/>
            <person name="Wang J."/>
            <person name="Hugenholtz F."/>
            <person name="Plugge C.M."/>
            <person name="Peterson D.A."/>
            <person name="Hornef M.W."/>
            <person name="Baines J.F."/>
            <person name="Smidt H."/>
            <person name="Walter J."/>
            <person name="Kristiansen K."/>
            <person name="Nielsen H.B."/>
            <person name="Haller D."/>
            <person name="Overmann J."/>
            <person name="Stecher B."/>
            <person name="Clavel T."/>
        </authorList>
    </citation>
    <scope>NUCLEOTIDE SEQUENCE [LARGE SCALE GENOMIC DNA]</scope>
    <source>
        <strain evidence="2 3">DSM 28560</strain>
    </source>
</reference>
<keyword evidence="1" id="KW-0472">Membrane</keyword>
<proteinExistence type="predicted"/>
<dbReference type="InterPro" id="IPR031616">
    <property type="entry name" value="BsrE-like"/>
</dbReference>
<dbReference type="Proteomes" id="UP000295710">
    <property type="component" value="Unassembled WGS sequence"/>
</dbReference>
<dbReference type="AlphaFoldDB" id="A0A4R4FGE5"/>
<evidence type="ECO:0000256" key="1">
    <source>
        <dbReference type="SAM" id="Phobius"/>
    </source>
</evidence>
<organism evidence="2 3">
    <name type="scientific">Extibacter muris</name>
    <dbReference type="NCBI Taxonomy" id="1796622"/>
    <lineage>
        <taxon>Bacteria</taxon>
        <taxon>Bacillati</taxon>
        <taxon>Bacillota</taxon>
        <taxon>Clostridia</taxon>
        <taxon>Lachnospirales</taxon>
        <taxon>Lachnospiraceae</taxon>
        <taxon>Extibacter</taxon>
    </lineage>
</organism>
<evidence type="ECO:0000313" key="2">
    <source>
        <dbReference type="EMBL" id="TDA22685.1"/>
    </source>
</evidence>
<sequence length="31" mass="3524">MSTYEAISLMISFGMLILALLAYIDRNNKCK</sequence>
<dbReference type="Pfam" id="PF16935">
    <property type="entry name" value="Hol_Tox"/>
    <property type="match status" value="1"/>
</dbReference>
<keyword evidence="1" id="KW-1133">Transmembrane helix</keyword>